<dbReference type="RefSeq" id="WP_169421871.1">
    <property type="nucleotide sequence ID" value="NZ_JABBFX010000003.1"/>
</dbReference>
<name>A0A848HAV1_9BURK</name>
<dbReference type="PANTHER" id="PTHR43351:SF2">
    <property type="entry name" value="L(+)-TARTRATE DEHYDRATASE SUBUNIT BETA-RELATED"/>
    <property type="match status" value="1"/>
</dbReference>
<keyword evidence="5" id="KW-1185">Reference proteome</keyword>
<reference evidence="4 5" key="1">
    <citation type="submission" date="2020-04" db="EMBL/GenBank/DDBJ databases">
        <title>Ramlibacter sp. G-1-2-2 isolated from soil.</title>
        <authorList>
            <person name="Dahal R.H."/>
        </authorList>
    </citation>
    <scope>NUCLEOTIDE SEQUENCE [LARGE SCALE GENOMIC DNA]</scope>
    <source>
        <strain evidence="4 5">G-1-2-2</strain>
    </source>
</reference>
<evidence type="ECO:0000259" key="3">
    <source>
        <dbReference type="Pfam" id="PF05683"/>
    </source>
</evidence>
<accession>A0A848HAV1</accession>
<comment type="caution">
    <text evidence="4">The sequence shown here is derived from an EMBL/GenBank/DDBJ whole genome shotgun (WGS) entry which is preliminary data.</text>
</comment>
<dbReference type="InterPro" id="IPR004647">
    <property type="entry name" value="Fe-S_hydro-lyase_TtdB-typ_cat"/>
</dbReference>
<dbReference type="Proteomes" id="UP000541185">
    <property type="component" value="Unassembled WGS sequence"/>
</dbReference>
<evidence type="ECO:0000256" key="1">
    <source>
        <dbReference type="ARBA" id="ARBA00008876"/>
    </source>
</evidence>
<evidence type="ECO:0000313" key="5">
    <source>
        <dbReference type="Proteomes" id="UP000541185"/>
    </source>
</evidence>
<feature type="domain" description="Fe-S hydro-lyase tartrate dehydratase beta-type catalytic" evidence="3">
    <location>
        <begin position="8"/>
        <end position="183"/>
    </location>
</feature>
<keyword evidence="2" id="KW-0456">Lyase</keyword>
<dbReference type="Gene3D" id="3.20.130.10">
    <property type="entry name" value="Fe-S hydro-lyase, tartrate dehydratase beta-type, catalytic domain"/>
    <property type="match status" value="1"/>
</dbReference>
<dbReference type="SUPFAM" id="SSF117457">
    <property type="entry name" value="FumA C-terminal domain-like"/>
    <property type="match status" value="1"/>
</dbReference>
<sequence length="204" mass="22417">MAVQEHRLNFPLSEADARRLRAGDLVTLDGEIVVTAGMPTHERLLRCLDGDEPLPMQLQEASVMHLGSYSREADGRFEVLYINPTTSTRFNPFMPRLLRGFRWHAVGGKGGLDRASAEALQEVGGVYLSFLGGGCTLLSHAIEEVRQVGWSDMLTHYRLVRLKVKGLGPTTVGIDAQGRSLYDDEKAAAQARRAAIIAQMDAAR</sequence>
<dbReference type="AlphaFoldDB" id="A0A848HAV1"/>
<comment type="similarity">
    <text evidence="1">Belongs to the class-I fumarase family.</text>
</comment>
<organism evidence="4 5">
    <name type="scientific">Ramlibacter agri</name>
    <dbReference type="NCBI Taxonomy" id="2728837"/>
    <lineage>
        <taxon>Bacteria</taxon>
        <taxon>Pseudomonadati</taxon>
        <taxon>Pseudomonadota</taxon>
        <taxon>Betaproteobacteria</taxon>
        <taxon>Burkholderiales</taxon>
        <taxon>Comamonadaceae</taxon>
        <taxon>Ramlibacter</taxon>
    </lineage>
</organism>
<proteinExistence type="inferred from homology"/>
<dbReference type="GO" id="GO:0016836">
    <property type="term" value="F:hydro-lyase activity"/>
    <property type="evidence" value="ECO:0007669"/>
    <property type="project" value="InterPro"/>
</dbReference>
<protein>
    <submittedName>
        <fullName evidence="4">Fumarate hydratase</fullName>
    </submittedName>
</protein>
<dbReference type="PANTHER" id="PTHR43351">
    <property type="entry name" value="L(+)-TARTRATE DEHYDRATASE SUBUNIT BETA"/>
    <property type="match status" value="1"/>
</dbReference>
<dbReference type="Pfam" id="PF05683">
    <property type="entry name" value="Fumerase_C"/>
    <property type="match status" value="1"/>
</dbReference>
<dbReference type="EMBL" id="JABBFX010000003">
    <property type="protein sequence ID" value="NML47604.1"/>
    <property type="molecule type" value="Genomic_DNA"/>
</dbReference>
<gene>
    <name evidence="4" type="ORF">HHL11_27895</name>
</gene>
<dbReference type="InterPro" id="IPR036660">
    <property type="entry name" value="Fe-S_hydroAse_TtdB_cat_sf"/>
</dbReference>
<evidence type="ECO:0000256" key="2">
    <source>
        <dbReference type="ARBA" id="ARBA00023239"/>
    </source>
</evidence>
<evidence type="ECO:0000313" key="4">
    <source>
        <dbReference type="EMBL" id="NML47604.1"/>
    </source>
</evidence>